<gene>
    <name evidence="1" type="ORF">TBRA_LOCUS5751</name>
</gene>
<proteinExistence type="predicted"/>
<evidence type="ECO:0000313" key="2">
    <source>
        <dbReference type="Proteomes" id="UP000479190"/>
    </source>
</evidence>
<dbReference type="EMBL" id="CADCXV010000727">
    <property type="protein sequence ID" value="CAB0033853.1"/>
    <property type="molecule type" value="Genomic_DNA"/>
</dbReference>
<organism evidence="1 2">
    <name type="scientific">Trichogramma brassicae</name>
    <dbReference type="NCBI Taxonomy" id="86971"/>
    <lineage>
        <taxon>Eukaryota</taxon>
        <taxon>Metazoa</taxon>
        <taxon>Ecdysozoa</taxon>
        <taxon>Arthropoda</taxon>
        <taxon>Hexapoda</taxon>
        <taxon>Insecta</taxon>
        <taxon>Pterygota</taxon>
        <taxon>Neoptera</taxon>
        <taxon>Endopterygota</taxon>
        <taxon>Hymenoptera</taxon>
        <taxon>Apocrita</taxon>
        <taxon>Proctotrupomorpha</taxon>
        <taxon>Chalcidoidea</taxon>
        <taxon>Trichogrammatidae</taxon>
        <taxon>Trichogramma</taxon>
    </lineage>
</organism>
<protein>
    <submittedName>
        <fullName evidence="1">Uncharacterized protein</fullName>
    </submittedName>
</protein>
<name>A0A6H5I7A6_9HYME</name>
<dbReference type="AlphaFoldDB" id="A0A6H5I7A6"/>
<reference evidence="1 2" key="1">
    <citation type="submission" date="2020-02" db="EMBL/GenBank/DDBJ databases">
        <authorList>
            <person name="Ferguson B K."/>
        </authorList>
    </citation>
    <scope>NUCLEOTIDE SEQUENCE [LARGE SCALE GENOMIC DNA]</scope>
</reference>
<evidence type="ECO:0000313" key="1">
    <source>
        <dbReference type="EMBL" id="CAB0033853.1"/>
    </source>
</evidence>
<dbReference type="Proteomes" id="UP000479190">
    <property type="component" value="Unassembled WGS sequence"/>
</dbReference>
<accession>A0A6H5I7A6</accession>
<sequence>MFFFFLSSINTRHANHFLNTYVRVQLQAMTLASQSFVQGEILSEPQFSGVGHASPSQTEMAASSRSSGAFQDSLGCQHCNLANLSSCTAPVQSQINYVTNKEIHSWFDCKVSMIIQCFKIKPKIWTTKPNFVAQYLFNDYLSRELVNK</sequence>
<keyword evidence="2" id="KW-1185">Reference proteome</keyword>